<sequence length="293" mass="32489">MNDSSIRDTFSHSVAPFIHHLLTTQNDVHTMSHLILIVGIVFALIVEWIQFISEGVNTQRWIINLLFILSALVLSSDYLAPIETTWHAIDGLSLSFLQTVTGNNDPLFLSKWIDDRLMRLITDDVSILTDPIHLIVLTTLWHICAFLIEITLYVAGVWALWGKVLIELLGLVFVPCLAWSSLRPFFDVYVRLYFGFLMLLIMLRATSALAAITINAEFSTLGLGCHGQFRCLLTGATPIALTNHLELLVVMVLCVALVLSSFKMAYHFAQSCGAASNGAIQIAKKAAMMLAAL</sequence>
<keyword evidence="2" id="KW-0614">Plasmid</keyword>
<feature type="transmembrane region" description="Helical" evidence="1">
    <location>
        <begin position="168"/>
        <end position="186"/>
    </location>
</feature>
<reference evidence="2" key="1">
    <citation type="journal article" date="2007" name="Appl. Environ. Microbiol.">
        <title>Sequence characterization and comparative analysis of three plasmids isolated from environmental Vibrio spp.</title>
        <authorList>
            <person name="Hazen T.H."/>
            <person name="Wu D."/>
            <person name="Eisen J.A."/>
            <person name="Sobecky P.A."/>
        </authorList>
    </citation>
    <scope>NUCLEOTIDE SEQUENCE [LARGE SCALE GENOMIC DNA]</scope>
    <source>
        <strain evidence="2">23023</strain>
        <plasmid evidence="2">p23023</plasmid>
    </source>
</reference>
<evidence type="ECO:0000256" key="1">
    <source>
        <dbReference type="SAM" id="Phobius"/>
    </source>
</evidence>
<keyword evidence="1" id="KW-1133">Transmembrane helix</keyword>
<gene>
    <name evidence="2" type="ORF">BMSA_0003</name>
</gene>
<dbReference type="AlphaFoldDB" id="A9M4M1"/>
<protein>
    <submittedName>
        <fullName evidence="2">Uncharacterized protein</fullName>
    </submittedName>
</protein>
<feature type="transmembrane region" description="Helical" evidence="1">
    <location>
        <begin position="140"/>
        <end position="161"/>
    </location>
</feature>
<geneLocation type="plasmid" evidence="2">
    <name>p23023</name>
</geneLocation>
<feature type="transmembrane region" description="Helical" evidence="1">
    <location>
        <begin position="192"/>
        <end position="214"/>
    </location>
</feature>
<keyword evidence="1" id="KW-0472">Membrane</keyword>
<feature type="transmembrane region" description="Helical" evidence="1">
    <location>
        <begin position="31"/>
        <end position="49"/>
    </location>
</feature>
<name>A9M4M1_9VIBR</name>
<proteinExistence type="predicted"/>
<evidence type="ECO:0000313" key="2">
    <source>
        <dbReference type="EMBL" id="ABX76987.1"/>
    </source>
</evidence>
<keyword evidence="1" id="KW-0812">Transmembrane</keyword>
<organism evidence="2">
    <name type="scientific">Vibrio sp. 23023</name>
    <dbReference type="NCBI Taxonomy" id="452803"/>
    <lineage>
        <taxon>Bacteria</taxon>
        <taxon>Pseudomonadati</taxon>
        <taxon>Pseudomonadota</taxon>
        <taxon>Gammaproteobacteria</taxon>
        <taxon>Vibrionales</taxon>
        <taxon>Vibrionaceae</taxon>
        <taxon>Vibrio</taxon>
    </lineage>
</organism>
<feature type="transmembrane region" description="Helical" evidence="1">
    <location>
        <begin position="247"/>
        <end position="266"/>
    </location>
</feature>
<accession>A9M4M1</accession>
<dbReference type="EMBL" id="CP000755">
    <property type="protein sequence ID" value="ABX76987.1"/>
    <property type="molecule type" value="Genomic_DNA"/>
</dbReference>